<feature type="chain" id="PRO_5038858258" description="Lipoprotein" evidence="2">
    <location>
        <begin position="22"/>
        <end position="178"/>
    </location>
</feature>
<dbReference type="NCBIfam" id="NF042930">
    <property type="entry name" value="EF0163_fam"/>
    <property type="match status" value="1"/>
</dbReference>
<evidence type="ECO:0000313" key="4">
    <source>
        <dbReference type="Proteomes" id="UP000004846"/>
    </source>
</evidence>
<dbReference type="InterPro" id="IPR049982">
    <property type="entry name" value="EF0163-like"/>
</dbReference>
<feature type="signal peptide" evidence="2">
    <location>
        <begin position="1"/>
        <end position="21"/>
    </location>
</feature>
<reference evidence="3 4" key="1">
    <citation type="submission" date="2010-07" db="EMBL/GenBank/DDBJ databases">
        <authorList>
            <person name="Sid Ahmed O."/>
        </authorList>
    </citation>
    <scope>NUCLEOTIDE SEQUENCE [LARGE SCALE GENOMIC DNA]</scope>
    <source>
        <strain evidence="3 4">TX4248</strain>
    </source>
</reference>
<protein>
    <recommendedName>
        <fullName evidence="5">Lipoprotein</fullName>
    </recommendedName>
</protein>
<gene>
    <name evidence="3" type="ORF">HMPREF9498_02029</name>
</gene>
<sequence length="178" mass="19555">MKKLSLVVLVLGVGLIFSACGGNTKGHETVASSTTELVTMKPVDNINTTKRSEVTEKSSTKSIQSKDKSTEEKVSNTYQLVEDFGNAYANFSSINDRNEKLKKLMTAECITKNGIDVKTGAKLESKGEVSSIYQNDKKEYAVLLDCEQNGTKTRVLLLAKVKGNKIAEITYNSVKQEY</sequence>
<proteinExistence type="predicted"/>
<dbReference type="AlphaFoldDB" id="A0A125W4A5"/>
<accession>A0A125W4A5</accession>
<evidence type="ECO:0008006" key="5">
    <source>
        <dbReference type="Google" id="ProtNLM"/>
    </source>
</evidence>
<dbReference type="PROSITE" id="PS51257">
    <property type="entry name" value="PROKAR_LIPOPROTEIN"/>
    <property type="match status" value="1"/>
</dbReference>
<feature type="compositionally biased region" description="Basic and acidic residues" evidence="1">
    <location>
        <begin position="50"/>
        <end position="70"/>
    </location>
</feature>
<dbReference type="Proteomes" id="UP000004846">
    <property type="component" value="Unassembled WGS sequence"/>
</dbReference>
<dbReference type="HOGENOM" id="CLU_103684_0_0_9"/>
<keyword evidence="2" id="KW-0732">Signal</keyword>
<feature type="region of interest" description="Disordered" evidence="1">
    <location>
        <begin position="43"/>
        <end position="70"/>
    </location>
</feature>
<comment type="caution">
    <text evidence="3">The sequence shown here is derived from an EMBL/GenBank/DDBJ whole genome shotgun (WGS) entry which is preliminary data.</text>
</comment>
<evidence type="ECO:0000313" key="3">
    <source>
        <dbReference type="EMBL" id="EFM82302.1"/>
    </source>
</evidence>
<dbReference type="RefSeq" id="WP_002402333.1">
    <property type="nucleotide sequence ID" value="NZ_GL454464.1"/>
</dbReference>
<dbReference type="EMBL" id="AEBR01000067">
    <property type="protein sequence ID" value="EFM82302.1"/>
    <property type="molecule type" value="Genomic_DNA"/>
</dbReference>
<evidence type="ECO:0000256" key="2">
    <source>
        <dbReference type="SAM" id="SignalP"/>
    </source>
</evidence>
<name>A0A125W4A5_ENTFL</name>
<organism evidence="3 4">
    <name type="scientific">Enterococcus faecalis TX4248</name>
    <dbReference type="NCBI Taxonomy" id="749495"/>
    <lineage>
        <taxon>Bacteria</taxon>
        <taxon>Bacillati</taxon>
        <taxon>Bacillota</taxon>
        <taxon>Bacilli</taxon>
        <taxon>Lactobacillales</taxon>
        <taxon>Enterococcaceae</taxon>
        <taxon>Enterococcus</taxon>
    </lineage>
</organism>
<evidence type="ECO:0000256" key="1">
    <source>
        <dbReference type="SAM" id="MobiDB-lite"/>
    </source>
</evidence>